<feature type="transmembrane region" description="Helical" evidence="1">
    <location>
        <begin position="127"/>
        <end position="144"/>
    </location>
</feature>
<dbReference type="InterPro" id="IPR011672">
    <property type="entry name" value="DUF1614"/>
</dbReference>
<evidence type="ECO:0000313" key="2">
    <source>
        <dbReference type="EMBL" id="BBD09771.1"/>
    </source>
</evidence>
<dbReference type="EMBL" id="AP017378">
    <property type="protein sequence ID" value="BBD09771.1"/>
    <property type="molecule type" value="Genomic_DNA"/>
</dbReference>
<organism evidence="2 3">
    <name type="scientific">Desulfovibrio ferrophilus</name>
    <dbReference type="NCBI Taxonomy" id="241368"/>
    <lineage>
        <taxon>Bacteria</taxon>
        <taxon>Pseudomonadati</taxon>
        <taxon>Thermodesulfobacteriota</taxon>
        <taxon>Desulfovibrionia</taxon>
        <taxon>Desulfovibrionales</taxon>
        <taxon>Desulfovibrionaceae</taxon>
        <taxon>Desulfovibrio</taxon>
    </lineage>
</organism>
<keyword evidence="1" id="KW-0472">Membrane</keyword>
<keyword evidence="1" id="KW-1133">Transmembrane helix</keyword>
<dbReference type="RefSeq" id="WP_126380789.1">
    <property type="nucleotide sequence ID" value="NZ_AP017378.1"/>
</dbReference>
<dbReference type="OrthoDB" id="9782559at2"/>
<dbReference type="AlphaFoldDB" id="A0A2Z6B2Q7"/>
<keyword evidence="1" id="KW-0812">Transmembrane</keyword>
<feature type="transmembrane region" description="Helical" evidence="1">
    <location>
        <begin position="210"/>
        <end position="232"/>
    </location>
</feature>
<feature type="transmembrane region" description="Helical" evidence="1">
    <location>
        <begin position="151"/>
        <end position="172"/>
    </location>
</feature>
<dbReference type="Pfam" id="PF07758">
    <property type="entry name" value="DUF1614"/>
    <property type="match status" value="1"/>
</dbReference>
<keyword evidence="3" id="KW-1185">Reference proteome</keyword>
<reference evidence="2 3" key="1">
    <citation type="journal article" date="2018" name="Sci. Adv.">
        <title>Multi-heme cytochromes provide a pathway for survival in energy-limited environments.</title>
        <authorList>
            <person name="Deng X."/>
            <person name="Dohmae N."/>
            <person name="Nealson K.H."/>
            <person name="Hashimoto K."/>
            <person name="Okamoto A."/>
        </authorList>
    </citation>
    <scope>NUCLEOTIDE SEQUENCE [LARGE SCALE GENOMIC DNA]</scope>
    <source>
        <strain evidence="2 3">IS5</strain>
    </source>
</reference>
<name>A0A2Z6B2Q7_9BACT</name>
<feature type="transmembrane region" description="Helical" evidence="1">
    <location>
        <begin position="178"/>
        <end position="198"/>
    </location>
</feature>
<evidence type="ECO:0008006" key="4">
    <source>
        <dbReference type="Google" id="ProtNLM"/>
    </source>
</evidence>
<sequence length="233" mass="24202">MRPYFSFPFVIMAAVGLFLLLGLIFILVQVGLVTVAFAKLGMSPGQALLWLLFTLIGSGVNLPLYKTSRLVRRPVLRGQFYQFGTGAPLRMETETELTDQVVAVNVGGCVIPCLLSLYFLSNIGLEAGTLLAVAATGALCYALARPIPGKGIGIPVLLPPLGAALAALLMAPPEVSPQVAYIAGSIGTLLGADVLHLVTPKTKALLDAPMLSIGGAGTFDGIFLTGIIAVLLA</sequence>
<feature type="transmembrane region" description="Helical" evidence="1">
    <location>
        <begin position="47"/>
        <end position="65"/>
    </location>
</feature>
<protein>
    <recommendedName>
        <fullName evidence="4">DUF1614 domain-containing protein</fullName>
    </recommendedName>
</protein>
<evidence type="ECO:0000313" key="3">
    <source>
        <dbReference type="Proteomes" id="UP000269883"/>
    </source>
</evidence>
<proteinExistence type="predicted"/>
<accession>A0A2Z6B2Q7</accession>
<dbReference type="KEGG" id="dfl:DFE_3045"/>
<gene>
    <name evidence="2" type="ORF">DFE_3045</name>
</gene>
<dbReference type="Proteomes" id="UP000269883">
    <property type="component" value="Chromosome"/>
</dbReference>
<feature type="transmembrane region" description="Helical" evidence="1">
    <location>
        <begin position="7"/>
        <end position="27"/>
    </location>
</feature>
<evidence type="ECO:0000256" key="1">
    <source>
        <dbReference type="SAM" id="Phobius"/>
    </source>
</evidence>
<feature type="transmembrane region" description="Helical" evidence="1">
    <location>
        <begin position="101"/>
        <end position="121"/>
    </location>
</feature>